<dbReference type="Proteomes" id="UP000244005">
    <property type="component" value="Unassembled WGS sequence"/>
</dbReference>
<evidence type="ECO:0000313" key="2">
    <source>
        <dbReference type="Proteomes" id="UP000244005"/>
    </source>
</evidence>
<dbReference type="Gramene" id="Mp7g08560.1">
    <property type="protein sequence ID" value="Mp7g08560.1.cds"/>
    <property type="gene ID" value="Mp7g08560"/>
</dbReference>
<protein>
    <submittedName>
        <fullName evidence="1">Uncharacterized protein</fullName>
    </submittedName>
</protein>
<gene>
    <name evidence="1" type="ORF">MARPO_0068s0010</name>
</gene>
<evidence type="ECO:0000313" key="1">
    <source>
        <dbReference type="EMBL" id="PTQ35782.1"/>
    </source>
</evidence>
<sequence>MQPAKSEYSFQPAQATDEVAGRLSCPVQRCNAQSCPAVYRRTRWSQTVMNHLHAEHGYLQVAGFISDFMRCCYISLALIAPRATGKEQKRESSIYGNEYSRCRLWKESAFRYQIDFKLHCHRETSRVLRSCNFWCKRSGCWNAHLRGRPSIADAFIIRATGMLFGLLLREGSGTPQKERPQLMTV</sequence>
<dbReference type="AlphaFoldDB" id="A0A2R6WPL7"/>
<proteinExistence type="predicted"/>
<dbReference type="EMBL" id="KZ772740">
    <property type="protein sequence ID" value="PTQ35782.1"/>
    <property type="molecule type" value="Genomic_DNA"/>
</dbReference>
<name>A0A2R6WPL7_MARPO</name>
<accession>A0A2R6WPL7</accession>
<keyword evidence="2" id="KW-1185">Reference proteome</keyword>
<organism evidence="1 2">
    <name type="scientific">Marchantia polymorpha</name>
    <name type="common">Common liverwort</name>
    <name type="synonym">Marchantia aquatica</name>
    <dbReference type="NCBI Taxonomy" id="3197"/>
    <lineage>
        <taxon>Eukaryota</taxon>
        <taxon>Viridiplantae</taxon>
        <taxon>Streptophyta</taxon>
        <taxon>Embryophyta</taxon>
        <taxon>Marchantiophyta</taxon>
        <taxon>Marchantiopsida</taxon>
        <taxon>Marchantiidae</taxon>
        <taxon>Marchantiales</taxon>
        <taxon>Marchantiaceae</taxon>
        <taxon>Marchantia</taxon>
    </lineage>
</organism>
<reference evidence="2" key="1">
    <citation type="journal article" date="2017" name="Cell">
        <title>Insights into land plant evolution garnered from the Marchantia polymorpha genome.</title>
        <authorList>
            <person name="Bowman J.L."/>
            <person name="Kohchi T."/>
            <person name="Yamato K.T."/>
            <person name="Jenkins J."/>
            <person name="Shu S."/>
            <person name="Ishizaki K."/>
            <person name="Yamaoka S."/>
            <person name="Nishihama R."/>
            <person name="Nakamura Y."/>
            <person name="Berger F."/>
            <person name="Adam C."/>
            <person name="Aki S.S."/>
            <person name="Althoff F."/>
            <person name="Araki T."/>
            <person name="Arteaga-Vazquez M.A."/>
            <person name="Balasubrmanian S."/>
            <person name="Barry K."/>
            <person name="Bauer D."/>
            <person name="Boehm C.R."/>
            <person name="Briginshaw L."/>
            <person name="Caballero-Perez J."/>
            <person name="Catarino B."/>
            <person name="Chen F."/>
            <person name="Chiyoda S."/>
            <person name="Chovatia M."/>
            <person name="Davies K.M."/>
            <person name="Delmans M."/>
            <person name="Demura T."/>
            <person name="Dierschke T."/>
            <person name="Dolan L."/>
            <person name="Dorantes-Acosta A.E."/>
            <person name="Eklund D.M."/>
            <person name="Florent S.N."/>
            <person name="Flores-Sandoval E."/>
            <person name="Fujiyama A."/>
            <person name="Fukuzawa H."/>
            <person name="Galik B."/>
            <person name="Grimanelli D."/>
            <person name="Grimwood J."/>
            <person name="Grossniklaus U."/>
            <person name="Hamada T."/>
            <person name="Haseloff J."/>
            <person name="Hetherington A.J."/>
            <person name="Higo A."/>
            <person name="Hirakawa Y."/>
            <person name="Hundley H.N."/>
            <person name="Ikeda Y."/>
            <person name="Inoue K."/>
            <person name="Inoue S.I."/>
            <person name="Ishida S."/>
            <person name="Jia Q."/>
            <person name="Kakita M."/>
            <person name="Kanazawa T."/>
            <person name="Kawai Y."/>
            <person name="Kawashima T."/>
            <person name="Kennedy M."/>
            <person name="Kinose K."/>
            <person name="Kinoshita T."/>
            <person name="Kohara Y."/>
            <person name="Koide E."/>
            <person name="Komatsu K."/>
            <person name="Kopischke S."/>
            <person name="Kubo M."/>
            <person name="Kyozuka J."/>
            <person name="Lagercrantz U."/>
            <person name="Lin S.S."/>
            <person name="Lindquist E."/>
            <person name="Lipzen A.M."/>
            <person name="Lu C.W."/>
            <person name="De Luna E."/>
            <person name="Martienssen R.A."/>
            <person name="Minamino N."/>
            <person name="Mizutani M."/>
            <person name="Mizutani M."/>
            <person name="Mochizuki N."/>
            <person name="Monte I."/>
            <person name="Mosher R."/>
            <person name="Nagasaki H."/>
            <person name="Nakagami H."/>
            <person name="Naramoto S."/>
            <person name="Nishitani K."/>
            <person name="Ohtani M."/>
            <person name="Okamoto T."/>
            <person name="Okumura M."/>
            <person name="Phillips J."/>
            <person name="Pollak B."/>
            <person name="Reinders A."/>
            <person name="Rovekamp M."/>
            <person name="Sano R."/>
            <person name="Sawa S."/>
            <person name="Schmid M.W."/>
            <person name="Shirakawa M."/>
            <person name="Solano R."/>
            <person name="Spunde A."/>
            <person name="Suetsugu N."/>
            <person name="Sugano S."/>
            <person name="Sugiyama A."/>
            <person name="Sun R."/>
            <person name="Suzuki Y."/>
            <person name="Takenaka M."/>
            <person name="Takezawa D."/>
            <person name="Tomogane H."/>
            <person name="Tsuzuki M."/>
            <person name="Ueda T."/>
            <person name="Umeda M."/>
            <person name="Ward J.M."/>
            <person name="Watanabe Y."/>
            <person name="Yazaki K."/>
            <person name="Yokoyama R."/>
            <person name="Yoshitake Y."/>
            <person name="Yotsui I."/>
            <person name="Zachgo S."/>
            <person name="Schmutz J."/>
        </authorList>
    </citation>
    <scope>NUCLEOTIDE SEQUENCE [LARGE SCALE GENOMIC DNA]</scope>
    <source>
        <strain evidence="2">Tak-1</strain>
    </source>
</reference>